<evidence type="ECO:0000313" key="12">
    <source>
        <dbReference type="Proteomes" id="UP000799437"/>
    </source>
</evidence>
<dbReference type="OrthoDB" id="2418081at2759"/>
<dbReference type="Gene3D" id="3.40.50.1820">
    <property type="entry name" value="alpha/beta hydrolase"/>
    <property type="match status" value="1"/>
</dbReference>
<keyword evidence="6" id="KW-0276">Fatty acid metabolism</keyword>
<dbReference type="GeneID" id="54490861"/>
<keyword evidence="5 11" id="KW-0378">Hydrolase</keyword>
<dbReference type="Pfam" id="PF02230">
    <property type="entry name" value="Abhydrolase_2"/>
    <property type="match status" value="2"/>
</dbReference>
<protein>
    <recommendedName>
        <fullName evidence="3">Acyl-protein thioesterase 1</fullName>
        <ecNumber evidence="2">3.1.2.22</ecNumber>
    </recommendedName>
    <alternativeName>
        <fullName evidence="8">Palmitoyl-protein hydrolase</fullName>
    </alternativeName>
</protein>
<dbReference type="InterPro" id="IPR050565">
    <property type="entry name" value="LYPA1-2/EST-like"/>
</dbReference>
<evidence type="ECO:0000256" key="7">
    <source>
        <dbReference type="ARBA" id="ARBA00029392"/>
    </source>
</evidence>
<dbReference type="PANTHER" id="PTHR10655:SF17">
    <property type="entry name" value="LYSOPHOSPHOLIPASE-LIKE PROTEIN 1"/>
    <property type="match status" value="1"/>
</dbReference>
<dbReference type="EMBL" id="ML996575">
    <property type="protein sequence ID" value="KAF2756310.1"/>
    <property type="molecule type" value="Genomic_DNA"/>
</dbReference>
<dbReference type="PANTHER" id="PTHR10655">
    <property type="entry name" value="LYSOPHOSPHOLIPASE-RELATED"/>
    <property type="match status" value="1"/>
</dbReference>
<feature type="domain" description="Phospholipase/carboxylesterase/thioesterase" evidence="10">
    <location>
        <begin position="14"/>
        <end position="165"/>
    </location>
</feature>
<evidence type="ECO:0000256" key="5">
    <source>
        <dbReference type="ARBA" id="ARBA00022801"/>
    </source>
</evidence>
<dbReference type="GO" id="GO:0005737">
    <property type="term" value="C:cytoplasm"/>
    <property type="evidence" value="ECO:0007669"/>
    <property type="project" value="TreeGrafter"/>
</dbReference>
<evidence type="ECO:0000313" key="11">
    <source>
        <dbReference type="EMBL" id="KAF2756310.1"/>
    </source>
</evidence>
<dbReference type="InterPro" id="IPR003140">
    <property type="entry name" value="PLipase/COase/thioEstase"/>
</dbReference>
<dbReference type="InterPro" id="IPR029058">
    <property type="entry name" value="AB_hydrolase_fold"/>
</dbReference>
<dbReference type="SUPFAM" id="SSF53474">
    <property type="entry name" value="alpha/beta-Hydrolases"/>
    <property type="match status" value="1"/>
</dbReference>
<evidence type="ECO:0000256" key="2">
    <source>
        <dbReference type="ARBA" id="ARBA00012423"/>
    </source>
</evidence>
<dbReference type="GO" id="GO:0006631">
    <property type="term" value="P:fatty acid metabolic process"/>
    <property type="evidence" value="ECO:0007669"/>
    <property type="project" value="UniProtKB-KW"/>
</dbReference>
<accession>A0A6A6W2X3</accession>
<dbReference type="RefSeq" id="XP_033598761.1">
    <property type="nucleotide sequence ID" value="XM_033749807.1"/>
</dbReference>
<evidence type="ECO:0000256" key="9">
    <source>
        <dbReference type="ARBA" id="ARBA00047337"/>
    </source>
</evidence>
<reference evidence="11" key="1">
    <citation type="journal article" date="2020" name="Stud. Mycol.">
        <title>101 Dothideomycetes genomes: a test case for predicting lifestyles and emergence of pathogens.</title>
        <authorList>
            <person name="Haridas S."/>
            <person name="Albert R."/>
            <person name="Binder M."/>
            <person name="Bloem J."/>
            <person name="Labutti K."/>
            <person name="Salamov A."/>
            <person name="Andreopoulos B."/>
            <person name="Baker S."/>
            <person name="Barry K."/>
            <person name="Bills G."/>
            <person name="Bluhm B."/>
            <person name="Cannon C."/>
            <person name="Castanera R."/>
            <person name="Culley D."/>
            <person name="Daum C."/>
            <person name="Ezra D."/>
            <person name="Gonzalez J."/>
            <person name="Henrissat B."/>
            <person name="Kuo A."/>
            <person name="Liang C."/>
            <person name="Lipzen A."/>
            <person name="Lutzoni F."/>
            <person name="Magnuson J."/>
            <person name="Mondo S."/>
            <person name="Nolan M."/>
            <person name="Ohm R."/>
            <person name="Pangilinan J."/>
            <person name="Park H.-J."/>
            <person name="Ramirez L."/>
            <person name="Alfaro M."/>
            <person name="Sun H."/>
            <person name="Tritt A."/>
            <person name="Yoshinaga Y."/>
            <person name="Zwiers L.-H."/>
            <person name="Turgeon B."/>
            <person name="Goodwin S."/>
            <person name="Spatafora J."/>
            <person name="Crous P."/>
            <person name="Grigoriev I."/>
        </authorList>
    </citation>
    <scope>NUCLEOTIDE SEQUENCE</scope>
    <source>
        <strain evidence="11">CBS 121739</strain>
    </source>
</reference>
<dbReference type="GO" id="GO:0052689">
    <property type="term" value="F:carboxylic ester hydrolase activity"/>
    <property type="evidence" value="ECO:0007669"/>
    <property type="project" value="UniProtKB-KW"/>
</dbReference>
<gene>
    <name evidence="11" type="ORF">EJ05DRAFT_61551</name>
</gene>
<keyword evidence="6" id="KW-0443">Lipid metabolism</keyword>
<evidence type="ECO:0000256" key="1">
    <source>
        <dbReference type="ARBA" id="ARBA00006499"/>
    </source>
</evidence>
<feature type="domain" description="Phospholipase/carboxylesterase/thioesterase" evidence="10">
    <location>
        <begin position="202"/>
        <end position="261"/>
    </location>
</feature>
<evidence type="ECO:0000256" key="8">
    <source>
        <dbReference type="ARBA" id="ARBA00031195"/>
    </source>
</evidence>
<evidence type="ECO:0000256" key="4">
    <source>
        <dbReference type="ARBA" id="ARBA00022487"/>
    </source>
</evidence>
<comment type="function">
    <text evidence="7">Hydrolyzes fatty acids from S-acylated cysteine residues in proteins with a strong preference for palmitoylated G-alpha proteins over other acyl substrates. Mediates the deacylation of G-alpha proteins such as GPA1 in vivo, but has weak or no activity toward palmitoylated Ras proteins. Has weak lysophospholipase activity in vitro; however such activity may not exist in vivo.</text>
</comment>
<comment type="catalytic activity">
    <reaction evidence="9">
        <text>S-hexadecanoyl-L-cysteinyl-[protein] + H2O = L-cysteinyl-[protein] + hexadecanoate + H(+)</text>
        <dbReference type="Rhea" id="RHEA:19233"/>
        <dbReference type="Rhea" id="RHEA-COMP:10131"/>
        <dbReference type="Rhea" id="RHEA-COMP:11032"/>
        <dbReference type="ChEBI" id="CHEBI:7896"/>
        <dbReference type="ChEBI" id="CHEBI:15377"/>
        <dbReference type="ChEBI" id="CHEBI:15378"/>
        <dbReference type="ChEBI" id="CHEBI:29950"/>
        <dbReference type="ChEBI" id="CHEBI:74151"/>
        <dbReference type="EC" id="3.1.2.22"/>
    </reaction>
</comment>
<keyword evidence="12" id="KW-1185">Reference proteome</keyword>
<dbReference type="AlphaFoldDB" id="A0A6A6W2X3"/>
<proteinExistence type="inferred from homology"/>
<dbReference type="GO" id="GO:0008474">
    <property type="term" value="F:palmitoyl-(protein) hydrolase activity"/>
    <property type="evidence" value="ECO:0007669"/>
    <property type="project" value="UniProtKB-EC"/>
</dbReference>
<evidence type="ECO:0000256" key="3">
    <source>
        <dbReference type="ARBA" id="ARBA00014923"/>
    </source>
</evidence>
<sequence length="276" mass="30275">MASPDTDPTFSPPTIIRPISTHTHSLILLHGRGDTGPSFSLIAHAATSSRLTLRHSLPNFKFIFPTALSLHSTPVRRPMNQWFDYLGPHAPYSRPDLQAYGLRRTTAMLHELVTAEAEKVGLENVFVGGLSQGCAAALVGCMTLEGRIGGFVGMSGFLPLAVDFEGIDAQGREKGHIAVKKVKEIACVHDKQGEACDVGAFMDTPVFLGHGTADFVVKMKHGEKARDLLIDFGCDVTWKSYQEFGHWYKEPDEIDDILAFFKGVIEGQNEQEIEHA</sequence>
<keyword evidence="4" id="KW-0719">Serine esterase</keyword>
<dbReference type="EC" id="3.1.2.22" evidence="2"/>
<dbReference type="Proteomes" id="UP000799437">
    <property type="component" value="Unassembled WGS sequence"/>
</dbReference>
<comment type="similarity">
    <text evidence="1">Belongs to the AB hydrolase superfamily. AB hydrolase 2 family.</text>
</comment>
<evidence type="ECO:0000259" key="10">
    <source>
        <dbReference type="Pfam" id="PF02230"/>
    </source>
</evidence>
<organism evidence="11 12">
    <name type="scientific">Pseudovirgaria hyperparasitica</name>
    <dbReference type="NCBI Taxonomy" id="470096"/>
    <lineage>
        <taxon>Eukaryota</taxon>
        <taxon>Fungi</taxon>
        <taxon>Dikarya</taxon>
        <taxon>Ascomycota</taxon>
        <taxon>Pezizomycotina</taxon>
        <taxon>Dothideomycetes</taxon>
        <taxon>Dothideomycetes incertae sedis</taxon>
        <taxon>Acrospermales</taxon>
        <taxon>Acrospermaceae</taxon>
        <taxon>Pseudovirgaria</taxon>
    </lineage>
</organism>
<name>A0A6A6W2X3_9PEZI</name>
<evidence type="ECO:0000256" key="6">
    <source>
        <dbReference type="ARBA" id="ARBA00022832"/>
    </source>
</evidence>